<dbReference type="GO" id="GO:0005741">
    <property type="term" value="C:mitochondrial outer membrane"/>
    <property type="evidence" value="ECO:0007669"/>
    <property type="project" value="UniProtKB-SubCell"/>
</dbReference>
<dbReference type="OrthoDB" id="193467at2759"/>
<dbReference type="EMBL" id="JAACJM010000012">
    <property type="protein sequence ID" value="KAF5369807.1"/>
    <property type="molecule type" value="Genomic_DNA"/>
</dbReference>
<evidence type="ECO:0000256" key="3">
    <source>
        <dbReference type="ARBA" id="ARBA00022679"/>
    </source>
</evidence>
<keyword evidence="4" id="KW-1000">Mitochondrion outer membrane</keyword>
<evidence type="ECO:0000259" key="13">
    <source>
        <dbReference type="SMART" id="SM00563"/>
    </source>
</evidence>
<accession>A0A8H5GRI7</accession>
<reference evidence="14 15" key="1">
    <citation type="journal article" date="2020" name="ISME J.">
        <title>Uncovering the hidden diversity of litter-decomposition mechanisms in mushroom-forming fungi.</title>
        <authorList>
            <person name="Floudas D."/>
            <person name="Bentzer J."/>
            <person name="Ahren D."/>
            <person name="Johansson T."/>
            <person name="Persson P."/>
            <person name="Tunlid A."/>
        </authorList>
    </citation>
    <scope>NUCLEOTIDE SEQUENCE [LARGE SCALE GENOMIC DNA]</scope>
    <source>
        <strain evidence="14 15">CBS 291.85</strain>
    </source>
</reference>
<evidence type="ECO:0000256" key="11">
    <source>
        <dbReference type="ARBA" id="ARBA00047906"/>
    </source>
</evidence>
<keyword evidence="7" id="KW-0496">Mitochondrion</keyword>
<evidence type="ECO:0000256" key="12">
    <source>
        <dbReference type="RuleBase" id="RU365062"/>
    </source>
</evidence>
<gene>
    <name evidence="14" type="ORF">D9758_001351</name>
</gene>
<keyword evidence="6" id="KW-0443">Lipid metabolism</keyword>
<dbReference type="Proteomes" id="UP000559256">
    <property type="component" value="Unassembled WGS sequence"/>
</dbReference>
<dbReference type="GO" id="GO:0005743">
    <property type="term" value="C:mitochondrial inner membrane"/>
    <property type="evidence" value="ECO:0007669"/>
    <property type="project" value="UniProtKB-SubCell"/>
</dbReference>
<dbReference type="GO" id="GO:0035965">
    <property type="term" value="P:cardiolipin acyl-chain remodeling"/>
    <property type="evidence" value="ECO:0007669"/>
    <property type="project" value="TreeGrafter"/>
</dbReference>
<dbReference type="PANTHER" id="PTHR12497:SF0">
    <property type="entry name" value="TAFAZZIN"/>
    <property type="match status" value="1"/>
</dbReference>
<evidence type="ECO:0000313" key="14">
    <source>
        <dbReference type="EMBL" id="KAF5369807.1"/>
    </source>
</evidence>
<keyword evidence="15" id="KW-1185">Reference proteome</keyword>
<dbReference type="PRINTS" id="PR00979">
    <property type="entry name" value="TAFAZZIN"/>
</dbReference>
<keyword evidence="9" id="KW-0012">Acyltransferase</keyword>
<dbReference type="AlphaFoldDB" id="A0A8H5GRI7"/>
<sequence>MQSVLSAATVSTVGLTCKTFCSLGYVSLDVYGLNNLAEALHSQARLCQRGVVTVSNHISTLDDPMTWAALPPGYYLKSRLTRWTLGASDIMFTNPIFSVFFRYGQVLETFRGKGIYQPAVDTAINKLDNGDWVHLYGEGKVNQPNTYTTGQDGRAVLPRFKWGVGRILSSTLHPPTIIPMWITGFDKLMPEGRQFPYKYFPRFGTRLSVTFGKPLPLEEIEDMRRVVQRYRDRNKGEDIDNLERIELEKKIRIGITDVVHRAVWNLGRSVAGDSLVGEPRPPTSSGS</sequence>
<dbReference type="GO" id="GO:0047184">
    <property type="term" value="F:1-acylglycerophosphocholine O-acyltransferase activity"/>
    <property type="evidence" value="ECO:0007669"/>
    <property type="project" value="TreeGrafter"/>
</dbReference>
<dbReference type="CDD" id="cd07989">
    <property type="entry name" value="LPLAT_AGPAT-like"/>
    <property type="match status" value="1"/>
</dbReference>
<name>A0A8H5GRI7_9AGAR</name>
<evidence type="ECO:0000256" key="5">
    <source>
        <dbReference type="ARBA" id="ARBA00022792"/>
    </source>
</evidence>
<dbReference type="SMART" id="SM00563">
    <property type="entry name" value="PlsC"/>
    <property type="match status" value="1"/>
</dbReference>
<comment type="caution">
    <text evidence="14">The sequence shown here is derived from an EMBL/GenBank/DDBJ whole genome shotgun (WGS) entry which is preliminary data.</text>
</comment>
<evidence type="ECO:0000256" key="2">
    <source>
        <dbReference type="ARBA" id="ARBA00010524"/>
    </source>
</evidence>
<comment type="similarity">
    <text evidence="2 12">Belongs to the taffazin family.</text>
</comment>
<evidence type="ECO:0000256" key="10">
    <source>
        <dbReference type="ARBA" id="ARBA00024323"/>
    </source>
</evidence>
<feature type="domain" description="Phospholipid/glycerol acyltransferase" evidence="13">
    <location>
        <begin position="51"/>
        <end position="185"/>
    </location>
</feature>
<proteinExistence type="inferred from homology"/>
<dbReference type="GO" id="GO:0007007">
    <property type="term" value="P:inner mitochondrial membrane organization"/>
    <property type="evidence" value="ECO:0007669"/>
    <property type="project" value="TreeGrafter"/>
</dbReference>
<dbReference type="Pfam" id="PF01553">
    <property type="entry name" value="Acyltransferase"/>
    <property type="match status" value="1"/>
</dbReference>
<dbReference type="PANTHER" id="PTHR12497">
    <property type="entry name" value="TAZ PROTEIN TAFAZZIN"/>
    <property type="match status" value="1"/>
</dbReference>
<protein>
    <recommendedName>
        <fullName evidence="12">Tafazzin family protein</fullName>
    </recommendedName>
</protein>
<keyword evidence="8" id="KW-0472">Membrane</keyword>
<dbReference type="InterPro" id="IPR000872">
    <property type="entry name" value="Tafazzin"/>
</dbReference>
<dbReference type="InterPro" id="IPR002123">
    <property type="entry name" value="Plipid/glycerol_acylTrfase"/>
</dbReference>
<evidence type="ECO:0000256" key="1">
    <source>
        <dbReference type="ARBA" id="ARBA00004137"/>
    </source>
</evidence>
<organism evidence="14 15">
    <name type="scientific">Tetrapyrgos nigripes</name>
    <dbReference type="NCBI Taxonomy" id="182062"/>
    <lineage>
        <taxon>Eukaryota</taxon>
        <taxon>Fungi</taxon>
        <taxon>Dikarya</taxon>
        <taxon>Basidiomycota</taxon>
        <taxon>Agaricomycotina</taxon>
        <taxon>Agaricomycetes</taxon>
        <taxon>Agaricomycetidae</taxon>
        <taxon>Agaricales</taxon>
        <taxon>Marasmiineae</taxon>
        <taxon>Marasmiaceae</taxon>
        <taxon>Tetrapyrgos</taxon>
    </lineage>
</organism>
<evidence type="ECO:0000256" key="4">
    <source>
        <dbReference type="ARBA" id="ARBA00022787"/>
    </source>
</evidence>
<evidence type="ECO:0000256" key="7">
    <source>
        <dbReference type="ARBA" id="ARBA00023128"/>
    </source>
</evidence>
<evidence type="ECO:0000256" key="9">
    <source>
        <dbReference type="ARBA" id="ARBA00023315"/>
    </source>
</evidence>
<evidence type="ECO:0000256" key="8">
    <source>
        <dbReference type="ARBA" id="ARBA00023136"/>
    </source>
</evidence>
<keyword evidence="3" id="KW-0808">Transferase</keyword>
<keyword evidence="5" id="KW-0999">Mitochondrion inner membrane</keyword>
<comment type="catalytic activity">
    <reaction evidence="11">
        <text>1'-[1,2-diacyl-sn-glycero-3-phospho],3'-[1-acyl-sn-glycero-3-phospho]-glycerol + a 1,2-diacyl-sn-glycero-3-phosphocholine = a cardiolipin + a 1-acyl-sn-glycero-3-phosphocholine</text>
        <dbReference type="Rhea" id="RHEA:33731"/>
        <dbReference type="ChEBI" id="CHEBI:57643"/>
        <dbReference type="ChEBI" id="CHEBI:58168"/>
        <dbReference type="ChEBI" id="CHEBI:62237"/>
        <dbReference type="ChEBI" id="CHEBI:64743"/>
    </reaction>
    <physiologicalReaction direction="left-to-right" evidence="11">
        <dbReference type="Rhea" id="RHEA:33732"/>
    </physiologicalReaction>
    <physiologicalReaction direction="right-to-left" evidence="11">
        <dbReference type="Rhea" id="RHEA:33733"/>
    </physiologicalReaction>
</comment>
<comment type="subcellular location">
    <subcellularLocation>
        <location evidence="1">Mitochondrion inner membrane</location>
        <topology evidence="1">Peripheral membrane protein</topology>
        <orientation evidence="1">Intermembrane side</orientation>
    </subcellularLocation>
    <subcellularLocation>
        <location evidence="10">Mitochondrion outer membrane</location>
        <topology evidence="10">Peripheral membrane protein</topology>
        <orientation evidence="10">Intermembrane side</orientation>
    </subcellularLocation>
</comment>
<evidence type="ECO:0000256" key="6">
    <source>
        <dbReference type="ARBA" id="ARBA00023098"/>
    </source>
</evidence>
<dbReference type="SUPFAM" id="SSF69593">
    <property type="entry name" value="Glycerol-3-phosphate (1)-acyltransferase"/>
    <property type="match status" value="1"/>
</dbReference>
<evidence type="ECO:0000313" key="15">
    <source>
        <dbReference type="Proteomes" id="UP000559256"/>
    </source>
</evidence>